<dbReference type="Proteomes" id="UP000649328">
    <property type="component" value="Unassembled WGS sequence"/>
</dbReference>
<evidence type="ECO:0000256" key="1">
    <source>
        <dbReference type="SAM" id="SignalP"/>
    </source>
</evidence>
<feature type="chain" id="PRO_5034473545" description="Pectinesterase inhibitor domain-containing protein" evidence="1">
    <location>
        <begin position="23"/>
        <end position="224"/>
    </location>
</feature>
<reference evidence="2" key="1">
    <citation type="submission" date="2020-10" db="EMBL/GenBank/DDBJ databases">
        <title>The Whole-Genome Sequence of Metschnikowia persimmonesis, a Novel Endophytic Yeast Species Isolated from Medicinal Plant Diospyros kaki Thumb.</title>
        <authorList>
            <person name="Rahmat E."/>
            <person name="Kang Y."/>
        </authorList>
    </citation>
    <scope>NUCLEOTIDE SEQUENCE</scope>
    <source>
        <strain evidence="2">KIOM G15050</strain>
    </source>
</reference>
<feature type="signal peptide" evidence="1">
    <location>
        <begin position="1"/>
        <end position="22"/>
    </location>
</feature>
<evidence type="ECO:0008006" key="4">
    <source>
        <dbReference type="Google" id="ProtNLM"/>
    </source>
</evidence>
<keyword evidence="3" id="KW-1185">Reference proteome</keyword>
<dbReference type="EMBL" id="JACBPP010000004">
    <property type="protein sequence ID" value="KAF8002387.1"/>
    <property type="molecule type" value="Genomic_DNA"/>
</dbReference>
<name>A0A8H7GSW2_9ASCO</name>
<gene>
    <name evidence="2" type="ORF">HF325_003352</name>
</gene>
<evidence type="ECO:0000313" key="3">
    <source>
        <dbReference type="Proteomes" id="UP000649328"/>
    </source>
</evidence>
<proteinExistence type="predicted"/>
<comment type="caution">
    <text evidence="2">The sequence shown here is derived from an EMBL/GenBank/DDBJ whole genome shotgun (WGS) entry which is preliminary data.</text>
</comment>
<protein>
    <recommendedName>
        <fullName evidence="4">Pectinesterase inhibitor domain-containing protein</fullName>
    </recommendedName>
</protein>
<dbReference type="AlphaFoldDB" id="A0A8H7GSW2"/>
<keyword evidence="1" id="KW-0732">Signal</keyword>
<sequence>MRLSQFVHTYVVISSLVLELLGADQADVKPRIWKGRLNTLVRRECLTPFALLDPPVSDFNPGDEHGDYLATISSDADACMRELFDQSGYGALRTKIDDNDVSFEKCRSAYDGGMRTTRKLVRDFEQDRDGVISLIGQNNAATPENVCRYRDFQFWLSLHTINFLKLDYTFWVALDLIAGVLEAESPQNLDTTIQRLISEIREYEKVLVEQMSEAQSIETVKSVN</sequence>
<evidence type="ECO:0000313" key="2">
    <source>
        <dbReference type="EMBL" id="KAF8002387.1"/>
    </source>
</evidence>
<accession>A0A8H7GSW2</accession>
<organism evidence="2 3">
    <name type="scientific">Metschnikowia pulcherrima</name>
    <dbReference type="NCBI Taxonomy" id="27326"/>
    <lineage>
        <taxon>Eukaryota</taxon>
        <taxon>Fungi</taxon>
        <taxon>Dikarya</taxon>
        <taxon>Ascomycota</taxon>
        <taxon>Saccharomycotina</taxon>
        <taxon>Pichiomycetes</taxon>
        <taxon>Metschnikowiaceae</taxon>
        <taxon>Metschnikowia</taxon>
    </lineage>
</organism>